<dbReference type="GO" id="GO:0003700">
    <property type="term" value="F:DNA-binding transcription factor activity"/>
    <property type="evidence" value="ECO:0007669"/>
    <property type="project" value="InterPro"/>
</dbReference>
<dbReference type="Pfam" id="PF03466">
    <property type="entry name" value="LysR_substrate"/>
    <property type="match status" value="1"/>
</dbReference>
<dbReference type="SUPFAM" id="SSF46785">
    <property type="entry name" value="Winged helix' DNA-binding domain"/>
    <property type="match status" value="1"/>
</dbReference>
<dbReference type="PROSITE" id="PS50931">
    <property type="entry name" value="HTH_LYSR"/>
    <property type="match status" value="1"/>
</dbReference>
<sequence length="296" mass="31348">MELQQLRYVLAVAETRNFTRAAERCFVVQSALSHQIKALEGELGLQLFARTSRRVELTEAGAAFLPAARAALEAAERAVAEASAATGRLRGTLRIGAIPTVTALDLPAALGAFRDAHPEVRISLRGGGSDEFMEQIAAGTLDVAVLGLSESVHPNRVDSRVLARERLVAVLPAGHRLAARRRLHLRDLAEEAFVDFPAGAPGRVPSDAAFAKAGVAREVVFEAAGVELFLGLVRERLAIALLSDAVVGDRSGLVTIPVADGPLRVQHLAWSEFNPSPAALAFVDVARGHALAETVS</sequence>
<dbReference type="PRINTS" id="PR00039">
    <property type="entry name" value="HTHLYSR"/>
</dbReference>
<dbReference type="InterPro" id="IPR005119">
    <property type="entry name" value="LysR_subst-bd"/>
</dbReference>
<dbReference type="FunFam" id="1.10.10.10:FF:000001">
    <property type="entry name" value="LysR family transcriptional regulator"/>
    <property type="match status" value="1"/>
</dbReference>
<evidence type="ECO:0000313" key="6">
    <source>
        <dbReference type="EMBL" id="RZU63364.1"/>
    </source>
</evidence>
<reference evidence="6 7" key="1">
    <citation type="submission" date="2019-02" db="EMBL/GenBank/DDBJ databases">
        <title>Sequencing the genomes of 1000 actinobacteria strains.</title>
        <authorList>
            <person name="Klenk H.-P."/>
        </authorList>
    </citation>
    <scope>NUCLEOTIDE SEQUENCE [LARGE SCALE GENOMIC DNA]</scope>
    <source>
        <strain evidence="6 7">DSM 17364</strain>
    </source>
</reference>
<dbReference type="GO" id="GO:0003677">
    <property type="term" value="F:DNA binding"/>
    <property type="evidence" value="ECO:0007669"/>
    <property type="project" value="UniProtKB-KW"/>
</dbReference>
<dbReference type="GO" id="GO:0032993">
    <property type="term" value="C:protein-DNA complex"/>
    <property type="evidence" value="ECO:0007669"/>
    <property type="project" value="TreeGrafter"/>
</dbReference>
<proteinExistence type="inferred from homology"/>
<keyword evidence="4" id="KW-0804">Transcription</keyword>
<evidence type="ECO:0000256" key="2">
    <source>
        <dbReference type="ARBA" id="ARBA00023015"/>
    </source>
</evidence>
<evidence type="ECO:0000259" key="5">
    <source>
        <dbReference type="PROSITE" id="PS50931"/>
    </source>
</evidence>
<dbReference type="PANTHER" id="PTHR30346">
    <property type="entry name" value="TRANSCRIPTIONAL DUAL REGULATOR HCAR-RELATED"/>
    <property type="match status" value="1"/>
</dbReference>
<dbReference type="Gene3D" id="1.10.10.10">
    <property type="entry name" value="Winged helix-like DNA-binding domain superfamily/Winged helix DNA-binding domain"/>
    <property type="match status" value="1"/>
</dbReference>
<dbReference type="InterPro" id="IPR036388">
    <property type="entry name" value="WH-like_DNA-bd_sf"/>
</dbReference>
<evidence type="ECO:0000256" key="1">
    <source>
        <dbReference type="ARBA" id="ARBA00009437"/>
    </source>
</evidence>
<dbReference type="InterPro" id="IPR000847">
    <property type="entry name" value="LysR_HTH_N"/>
</dbReference>
<dbReference type="InterPro" id="IPR036390">
    <property type="entry name" value="WH_DNA-bd_sf"/>
</dbReference>
<dbReference type="Gene3D" id="3.40.190.290">
    <property type="match status" value="1"/>
</dbReference>
<accession>A0A4Q8AGF7</accession>
<keyword evidence="3 6" id="KW-0238">DNA-binding</keyword>
<evidence type="ECO:0000313" key="7">
    <source>
        <dbReference type="Proteomes" id="UP000292685"/>
    </source>
</evidence>
<organism evidence="6 7">
    <name type="scientific">Zhihengliuella halotolerans</name>
    <dbReference type="NCBI Taxonomy" id="370736"/>
    <lineage>
        <taxon>Bacteria</taxon>
        <taxon>Bacillati</taxon>
        <taxon>Actinomycetota</taxon>
        <taxon>Actinomycetes</taxon>
        <taxon>Micrococcales</taxon>
        <taxon>Micrococcaceae</taxon>
        <taxon>Zhihengliuella</taxon>
    </lineage>
</organism>
<gene>
    <name evidence="6" type="ORF">EV380_2981</name>
</gene>
<dbReference type="OrthoDB" id="3181812at2"/>
<feature type="domain" description="HTH lysR-type" evidence="5">
    <location>
        <begin position="1"/>
        <end position="58"/>
    </location>
</feature>
<protein>
    <submittedName>
        <fullName evidence="6">DNA-binding transcriptional LysR family regulator</fullName>
    </submittedName>
</protein>
<dbReference type="PANTHER" id="PTHR30346:SF28">
    <property type="entry name" value="HTH-TYPE TRANSCRIPTIONAL REGULATOR CYNR"/>
    <property type="match status" value="1"/>
</dbReference>
<dbReference type="SUPFAM" id="SSF53850">
    <property type="entry name" value="Periplasmic binding protein-like II"/>
    <property type="match status" value="1"/>
</dbReference>
<comment type="caution">
    <text evidence="6">The sequence shown here is derived from an EMBL/GenBank/DDBJ whole genome shotgun (WGS) entry which is preliminary data.</text>
</comment>
<dbReference type="CDD" id="cd08436">
    <property type="entry name" value="PBP2_LTTR_like_3"/>
    <property type="match status" value="1"/>
</dbReference>
<dbReference type="AlphaFoldDB" id="A0A4Q8AGF7"/>
<dbReference type="Pfam" id="PF00126">
    <property type="entry name" value="HTH_1"/>
    <property type="match status" value="1"/>
</dbReference>
<evidence type="ECO:0000256" key="4">
    <source>
        <dbReference type="ARBA" id="ARBA00023163"/>
    </source>
</evidence>
<name>A0A4Q8AGF7_9MICC</name>
<keyword evidence="7" id="KW-1185">Reference proteome</keyword>
<dbReference type="Proteomes" id="UP000292685">
    <property type="component" value="Unassembled WGS sequence"/>
</dbReference>
<dbReference type="RefSeq" id="WP_130451752.1">
    <property type="nucleotide sequence ID" value="NZ_SHLA01000001.1"/>
</dbReference>
<evidence type="ECO:0000256" key="3">
    <source>
        <dbReference type="ARBA" id="ARBA00023125"/>
    </source>
</evidence>
<keyword evidence="2" id="KW-0805">Transcription regulation</keyword>
<dbReference type="EMBL" id="SHLA01000001">
    <property type="protein sequence ID" value="RZU63364.1"/>
    <property type="molecule type" value="Genomic_DNA"/>
</dbReference>
<comment type="similarity">
    <text evidence="1">Belongs to the LysR transcriptional regulatory family.</text>
</comment>